<evidence type="ECO:0000256" key="7">
    <source>
        <dbReference type="PROSITE-ProRule" id="PRU00782"/>
    </source>
</evidence>
<evidence type="ECO:0000259" key="8">
    <source>
        <dbReference type="PROSITE" id="PS51456"/>
    </source>
</evidence>
<dbReference type="InterPro" id="IPR057130">
    <property type="entry name" value="Myosin_VII_N"/>
</dbReference>
<protein>
    <submittedName>
        <fullName evidence="10">Myosin motor domain-containing protein</fullName>
    </submittedName>
</protein>
<dbReference type="PRINTS" id="PR00193">
    <property type="entry name" value="MYOSINHEAVY"/>
</dbReference>
<dbReference type="WBParaSite" id="ACAC_0001303101-mRNA-1">
    <property type="protein sequence ID" value="ACAC_0001303101-mRNA-1"/>
    <property type="gene ID" value="ACAC_0001303101"/>
</dbReference>
<dbReference type="PANTHER" id="PTHR46049">
    <property type="entry name" value="AGAP003327-PA"/>
    <property type="match status" value="1"/>
</dbReference>
<dbReference type="Gene3D" id="3.40.850.10">
    <property type="entry name" value="Kinesin motor domain"/>
    <property type="match status" value="1"/>
</dbReference>
<evidence type="ECO:0000313" key="9">
    <source>
        <dbReference type="Proteomes" id="UP000035642"/>
    </source>
</evidence>
<keyword evidence="5 7" id="KW-0505">Motor protein</keyword>
<feature type="binding site" evidence="7">
    <location>
        <begin position="174"/>
        <end position="181"/>
    </location>
    <ligand>
        <name>ATP</name>
        <dbReference type="ChEBI" id="CHEBI:30616"/>
    </ligand>
</feature>
<dbReference type="PANTHER" id="PTHR46049:SF10">
    <property type="entry name" value="MYOSIN VIIA"/>
    <property type="match status" value="1"/>
</dbReference>
<keyword evidence="3 7" id="KW-0067">ATP-binding</keyword>
<dbReference type="AlphaFoldDB" id="A0A158PCS8"/>
<evidence type="ECO:0000256" key="2">
    <source>
        <dbReference type="ARBA" id="ARBA00022741"/>
    </source>
</evidence>
<dbReference type="InterPro" id="IPR001609">
    <property type="entry name" value="Myosin_head_motor_dom-like"/>
</dbReference>
<dbReference type="SUPFAM" id="SSF52540">
    <property type="entry name" value="P-loop containing nucleoside triphosphate hydrolases"/>
    <property type="match status" value="1"/>
</dbReference>
<evidence type="ECO:0000256" key="6">
    <source>
        <dbReference type="ARBA" id="ARBA00023203"/>
    </source>
</evidence>
<organism evidence="9 10">
    <name type="scientific">Angiostrongylus cantonensis</name>
    <name type="common">Rat lungworm</name>
    <dbReference type="NCBI Taxonomy" id="6313"/>
    <lineage>
        <taxon>Eukaryota</taxon>
        <taxon>Metazoa</taxon>
        <taxon>Ecdysozoa</taxon>
        <taxon>Nematoda</taxon>
        <taxon>Chromadorea</taxon>
        <taxon>Rhabditida</taxon>
        <taxon>Rhabditina</taxon>
        <taxon>Rhabditomorpha</taxon>
        <taxon>Strongyloidea</taxon>
        <taxon>Metastrongylidae</taxon>
        <taxon>Angiostrongylus</taxon>
    </lineage>
</organism>
<sequence length="534" mass="60700">MFSVQVLCRARAQLFVVRSMIGSIMQGDFVWVEPAEREGIAVGGRVLDHDHGRIKIVDDFGKERWLSTDQRVRLMHPTSVQGVEDMATLVDFHESAILRNVLIRFRENLIYTYSGSILIAVNPYMNIPIYTAEQIRMYKRKRIGELPPHIYAIADNAYRNMKSLGRNQSVVICGESGAGKTESTKLILQFLAATSGQHSWIEQQVLEANPILEAFGNAKTIRNDNSSRFGKYVEVHFNSAGSIEGARIQKYLLEKSRIIAQSKGERNYHIFYCILAGLTSEEKRNFELGRPSDYFYLTQANVTKKESNYECFGQGKSLVADGRDDAADLQEIRSAMKMLLFKEAEIRTIIQLLAALLHIGNIKYRSTVVDTIEAVEISDEANVARIARLLQVSKQDLFNAFTSRTMETREEKVVMRLSPRAAVQTRDALAKGIYGRLFDYILTRINDTIYMPRNHLSNRDSVGVLDIFGFEHFETNSFEQLCINYANENLQQFFVQHIFKMEQAEYSQIIVLFLVANASVTVTGTEAPHLADEK</sequence>
<evidence type="ECO:0000313" key="10">
    <source>
        <dbReference type="WBParaSite" id="ACAC_0001303101-mRNA-1"/>
    </source>
</evidence>
<reference evidence="9" key="1">
    <citation type="submission" date="2012-09" db="EMBL/GenBank/DDBJ databases">
        <authorList>
            <person name="Martin A.A."/>
        </authorList>
    </citation>
    <scope>NUCLEOTIDE SEQUENCE</scope>
</reference>
<name>A0A158PCS8_ANGCA</name>
<dbReference type="SMART" id="SM00242">
    <property type="entry name" value="MYSc"/>
    <property type="match status" value="1"/>
</dbReference>
<feature type="domain" description="Myosin motor" evidence="8">
    <location>
        <begin position="81"/>
        <end position="534"/>
    </location>
</feature>
<dbReference type="GO" id="GO:0005524">
    <property type="term" value="F:ATP binding"/>
    <property type="evidence" value="ECO:0007669"/>
    <property type="project" value="UniProtKB-UniRule"/>
</dbReference>
<keyword evidence="2 7" id="KW-0547">Nucleotide-binding</keyword>
<dbReference type="Gene3D" id="1.20.120.720">
    <property type="entry name" value="Myosin VI head, motor domain, U50 subdomain"/>
    <property type="match status" value="1"/>
</dbReference>
<evidence type="ECO:0000256" key="5">
    <source>
        <dbReference type="ARBA" id="ARBA00023175"/>
    </source>
</evidence>
<dbReference type="PROSITE" id="PS51456">
    <property type="entry name" value="MYOSIN_MOTOR"/>
    <property type="match status" value="1"/>
</dbReference>
<dbReference type="Pfam" id="PF24123">
    <property type="entry name" value="Myosin_VII_N"/>
    <property type="match status" value="1"/>
</dbReference>
<dbReference type="Pfam" id="PF00063">
    <property type="entry name" value="Myosin_head"/>
    <property type="match status" value="1"/>
</dbReference>
<dbReference type="InterPro" id="IPR036961">
    <property type="entry name" value="Kinesin_motor_dom_sf"/>
</dbReference>
<dbReference type="GO" id="GO:0003779">
    <property type="term" value="F:actin binding"/>
    <property type="evidence" value="ECO:0007669"/>
    <property type="project" value="UniProtKB-KW"/>
</dbReference>
<comment type="similarity">
    <text evidence="1 7">Belongs to the TRAFAC class myosin-kinesin ATPase superfamily. Myosin family.</text>
</comment>
<keyword evidence="4 7" id="KW-0518">Myosin</keyword>
<evidence type="ECO:0000256" key="4">
    <source>
        <dbReference type="ARBA" id="ARBA00023123"/>
    </source>
</evidence>
<dbReference type="GO" id="GO:0003774">
    <property type="term" value="F:cytoskeletal motor activity"/>
    <property type="evidence" value="ECO:0007669"/>
    <property type="project" value="UniProtKB-UniRule"/>
</dbReference>
<dbReference type="InterPro" id="IPR027417">
    <property type="entry name" value="P-loop_NTPase"/>
</dbReference>
<evidence type="ECO:0000256" key="1">
    <source>
        <dbReference type="ARBA" id="ARBA00008314"/>
    </source>
</evidence>
<accession>A0A158PCS8</accession>
<dbReference type="STRING" id="6313.A0A158PCS8"/>
<proteinExistence type="inferred from homology"/>
<reference evidence="10" key="2">
    <citation type="submission" date="2016-04" db="UniProtKB">
        <authorList>
            <consortium name="WormBaseParasite"/>
        </authorList>
    </citation>
    <scope>IDENTIFICATION</scope>
</reference>
<dbReference type="FunFam" id="1.10.10.820:FF:000001">
    <property type="entry name" value="Myosin heavy chain"/>
    <property type="match status" value="1"/>
</dbReference>
<keyword evidence="6 7" id="KW-0009">Actin-binding</keyword>
<comment type="caution">
    <text evidence="7">Lacks conserved residue(s) required for the propagation of feature annotation.</text>
</comment>
<dbReference type="Gene3D" id="1.10.10.820">
    <property type="match status" value="1"/>
</dbReference>
<dbReference type="Gene3D" id="1.20.58.530">
    <property type="match status" value="1"/>
</dbReference>
<dbReference type="Proteomes" id="UP000035642">
    <property type="component" value="Unassembled WGS sequence"/>
</dbReference>
<keyword evidence="9" id="KW-1185">Reference proteome</keyword>
<dbReference type="GO" id="GO:0016459">
    <property type="term" value="C:myosin complex"/>
    <property type="evidence" value="ECO:0007669"/>
    <property type="project" value="UniProtKB-KW"/>
</dbReference>
<evidence type="ECO:0000256" key="3">
    <source>
        <dbReference type="ARBA" id="ARBA00022840"/>
    </source>
</evidence>
<dbReference type="InterPro" id="IPR051724">
    <property type="entry name" value="Actin_motor_Myosin"/>
</dbReference>